<gene>
    <name evidence="1" type="ORF">GZH47_21675</name>
</gene>
<protein>
    <submittedName>
        <fullName evidence="1">Uncharacterized protein</fullName>
    </submittedName>
</protein>
<reference evidence="1 2" key="1">
    <citation type="submission" date="2020-02" db="EMBL/GenBank/DDBJ databases">
        <title>Paenibacillus sp. nov., isolated from rhizosphere soil of tomato.</title>
        <authorList>
            <person name="Weon H.-Y."/>
            <person name="Lee S.A."/>
        </authorList>
    </citation>
    <scope>NUCLEOTIDE SEQUENCE [LARGE SCALE GENOMIC DNA]</scope>
    <source>
        <strain evidence="1 2">14171R-81</strain>
    </source>
</reference>
<keyword evidence="2" id="KW-1185">Reference proteome</keyword>
<dbReference type="Proteomes" id="UP000479114">
    <property type="component" value="Chromosome"/>
</dbReference>
<dbReference type="AlphaFoldDB" id="A0A6C0P3U4"/>
<organism evidence="1 2">
    <name type="scientific">Paenibacillus rhizovicinus</name>
    <dbReference type="NCBI Taxonomy" id="2704463"/>
    <lineage>
        <taxon>Bacteria</taxon>
        <taxon>Bacillati</taxon>
        <taxon>Bacillota</taxon>
        <taxon>Bacilli</taxon>
        <taxon>Bacillales</taxon>
        <taxon>Paenibacillaceae</taxon>
        <taxon>Paenibacillus</taxon>
    </lineage>
</organism>
<name>A0A6C0P3U4_9BACL</name>
<accession>A0A6C0P3U4</accession>
<proteinExistence type="predicted"/>
<evidence type="ECO:0000313" key="1">
    <source>
        <dbReference type="EMBL" id="QHW33137.1"/>
    </source>
</evidence>
<dbReference type="KEGG" id="prz:GZH47_21675"/>
<dbReference type="EMBL" id="CP048286">
    <property type="protein sequence ID" value="QHW33137.1"/>
    <property type="molecule type" value="Genomic_DNA"/>
</dbReference>
<sequence>MTDFEERLIAVLKDIKSELSMVSKRLDSISDHIDDSRRSLDVLNELVQVIAYSD</sequence>
<evidence type="ECO:0000313" key="2">
    <source>
        <dbReference type="Proteomes" id="UP000479114"/>
    </source>
</evidence>
<dbReference type="RefSeq" id="WP_162643112.1">
    <property type="nucleotide sequence ID" value="NZ_CP048286.1"/>
</dbReference>